<keyword evidence="2" id="KW-1185">Reference proteome</keyword>
<dbReference type="InParanoid" id="A0A1Y2FH78"/>
<dbReference type="EMBL" id="MCGR01000020">
    <property type="protein sequence ID" value="ORY82957.1"/>
    <property type="molecule type" value="Genomic_DNA"/>
</dbReference>
<dbReference type="STRING" id="106004.A0A1Y2FH78"/>
<reference evidence="1 2" key="1">
    <citation type="submission" date="2016-07" db="EMBL/GenBank/DDBJ databases">
        <title>Pervasive Adenine N6-methylation of Active Genes in Fungi.</title>
        <authorList>
            <consortium name="DOE Joint Genome Institute"/>
            <person name="Mondo S.J."/>
            <person name="Dannebaum R.O."/>
            <person name="Kuo R.C."/>
            <person name="Labutti K."/>
            <person name="Haridas S."/>
            <person name="Kuo A."/>
            <person name="Salamov A."/>
            <person name="Ahrendt S.R."/>
            <person name="Lipzen A."/>
            <person name="Sullivan W."/>
            <person name="Andreopoulos W.B."/>
            <person name="Clum A."/>
            <person name="Lindquist E."/>
            <person name="Daum C."/>
            <person name="Ramamoorthy G.K."/>
            <person name="Gryganskyi A."/>
            <person name="Culley D."/>
            <person name="Magnuson J.K."/>
            <person name="James T.Y."/>
            <person name="O'Malley M.A."/>
            <person name="Stajich J.E."/>
            <person name="Spatafora J.W."/>
            <person name="Visel A."/>
            <person name="Grigoriev I.V."/>
        </authorList>
    </citation>
    <scope>NUCLEOTIDE SEQUENCE [LARGE SCALE GENOMIC DNA]</scope>
    <source>
        <strain evidence="1 2">62-1032</strain>
    </source>
</reference>
<comment type="caution">
    <text evidence="1">The sequence shown here is derived from an EMBL/GenBank/DDBJ whole genome shotgun (WGS) entry which is preliminary data.</text>
</comment>
<sequence>MRPPLQEMKRPRSLLSDVLSPSRHIPLTSLLPTSTWILDLPASLQLARTLNEQPLPALQQLESQSKDLWPILKPVLPYLTLPTLLLLASRPSCAALFPTEATDEIKSRTLSETLDFQRDWLVEECPPALRDEYLVSAFEGEGAAWASLQQEGVFQLKMPDGCEMVVESAETTVKGEPRTRLQQFQSKLKEVSGGLFEKLDWSDVCLGGGEPFARLLTVLCDDF</sequence>
<accession>A0A1Y2FH78</accession>
<evidence type="ECO:0000313" key="2">
    <source>
        <dbReference type="Proteomes" id="UP000193467"/>
    </source>
</evidence>
<protein>
    <submittedName>
        <fullName evidence="1">Uncharacterized protein</fullName>
    </submittedName>
</protein>
<proteinExistence type="predicted"/>
<gene>
    <name evidence="1" type="ORF">BCR35DRAFT_79526</name>
</gene>
<dbReference type="Proteomes" id="UP000193467">
    <property type="component" value="Unassembled WGS sequence"/>
</dbReference>
<name>A0A1Y2FH78_9BASI</name>
<dbReference type="OrthoDB" id="539213at2759"/>
<organism evidence="1 2">
    <name type="scientific">Leucosporidium creatinivorum</name>
    <dbReference type="NCBI Taxonomy" id="106004"/>
    <lineage>
        <taxon>Eukaryota</taxon>
        <taxon>Fungi</taxon>
        <taxon>Dikarya</taxon>
        <taxon>Basidiomycota</taxon>
        <taxon>Pucciniomycotina</taxon>
        <taxon>Microbotryomycetes</taxon>
        <taxon>Leucosporidiales</taxon>
        <taxon>Leucosporidium</taxon>
    </lineage>
</organism>
<dbReference type="AlphaFoldDB" id="A0A1Y2FH78"/>
<evidence type="ECO:0000313" key="1">
    <source>
        <dbReference type="EMBL" id="ORY82957.1"/>
    </source>
</evidence>